<feature type="domain" description="MHD1" evidence="2">
    <location>
        <begin position="562"/>
        <end position="706"/>
    </location>
</feature>
<dbReference type="Proteomes" id="UP000243975">
    <property type="component" value="Unassembled WGS sequence"/>
</dbReference>
<feature type="region of interest" description="Disordered" evidence="1">
    <location>
        <begin position="124"/>
        <end position="143"/>
    </location>
</feature>
<dbReference type="OMA" id="NTESMEC"/>
<organism evidence="4 5">
    <name type="scientific">Cynara cardunculus var. scolymus</name>
    <name type="common">Globe artichoke</name>
    <name type="synonym">Cynara scolymus</name>
    <dbReference type="NCBI Taxonomy" id="59895"/>
    <lineage>
        <taxon>Eukaryota</taxon>
        <taxon>Viridiplantae</taxon>
        <taxon>Streptophyta</taxon>
        <taxon>Embryophyta</taxon>
        <taxon>Tracheophyta</taxon>
        <taxon>Spermatophyta</taxon>
        <taxon>Magnoliopsida</taxon>
        <taxon>eudicotyledons</taxon>
        <taxon>Gunneridae</taxon>
        <taxon>Pentapetalae</taxon>
        <taxon>asterids</taxon>
        <taxon>campanulids</taxon>
        <taxon>Asterales</taxon>
        <taxon>Asteraceae</taxon>
        <taxon>Carduoideae</taxon>
        <taxon>Cardueae</taxon>
        <taxon>Carduinae</taxon>
        <taxon>Cynara</taxon>
    </lineage>
</organism>
<dbReference type="AlphaFoldDB" id="A0A103YM25"/>
<dbReference type="InterPro" id="IPR014772">
    <property type="entry name" value="Munc13_dom-2"/>
</dbReference>
<accession>A0A103YM25</accession>
<gene>
    <name evidence="4" type="ORF">Ccrd_010024</name>
</gene>
<comment type="caution">
    <text evidence="4">The sequence shown here is derived from an EMBL/GenBank/DDBJ whole genome shotgun (WGS) entry which is preliminary data.</text>
</comment>
<dbReference type="InterPro" id="IPR014770">
    <property type="entry name" value="Munc13_1"/>
</dbReference>
<dbReference type="PROSITE" id="PS51259">
    <property type="entry name" value="MHD2"/>
    <property type="match status" value="1"/>
</dbReference>
<feature type="domain" description="MHD2" evidence="3">
    <location>
        <begin position="819"/>
        <end position="930"/>
    </location>
</feature>
<dbReference type="Pfam" id="PF25761">
    <property type="entry name" value="TPR_PATROL1"/>
    <property type="match status" value="1"/>
</dbReference>
<dbReference type="PROSITE" id="PS51258">
    <property type="entry name" value="MHD1"/>
    <property type="match status" value="1"/>
</dbReference>
<dbReference type="PANTHER" id="PTHR31280:SF16">
    <property type="entry name" value="GLS PROTEIN (DUF810)"/>
    <property type="match status" value="1"/>
</dbReference>
<evidence type="ECO:0000313" key="5">
    <source>
        <dbReference type="Proteomes" id="UP000243975"/>
    </source>
</evidence>
<sequence length="989" mass="110783">MRRDVDDRDLSICVITRGSENPTITSPLTLFGVMPIENTAGYMIPVLSSNDLSDPFGQLGLDLSDSDLRETAYEIFVGACRSSGGGRPLTYVSQSSGRSSDRASSLPSLQRSLTLTAASKVKKALGMKSKKKNNGSESATENRPATVGELMRVQMRISEQVDSRVRRALLRIAAGQLGRRIESIVLPVELLQQFKSSDFPTQREYEVWQRRNLRVLEAGLLLHPKLPLDRKDPSAQQLRQIIRGAYARPMETGKHSEAVQTLRTVTMQLACRASDDFAPDTCHWADGAPLNLRLYQILLEALFDVEEPTSMIEEVDEVLDLIKKTWGILGIDQRFHNLCFSWVLFNHYVSTGQVENDFLFAADNLLLEVKKDAKSTLDSGYSKILCSTLNSMLEWAERGLLAYHESFYRGNIDLMQSILSLVLSAATILAEENPSESGRRKVIDVADAKVDVYIRSSMRKAFSQASFDLFAFISFPFESKCREKVRISRKSAKSQLNHLPALCLLAQDVTDLAFTEKEIYSPILQRWHPLAVGVAVATLHSCFGQEVQKFVSGINELTPAVIQVLIAADKLEKDLVQMAVEDSVNSDDGGKSIIQEMTPYEAEAVIVDLVKSWIKTRVDRLKEWVDRTLQQEVWNPRANREGFAPSAVEVLRTIDETMEAFFLLPIPMHPDLLPGLMSGLDRCLQDYILKAKSGSGGSKLNGVFKKKDRSHISQRRTPMQSTTERNDSYSITQLCVRVNSFHYIRKDLEVLEKRTIAHLKSIGIREGSIVNGSRKNFERSLVACVEGIQQVCEATAYKLVFHELSHVLWDGLYVGGVSSSRIEPFLQELEQNLEVIAETVQDNTIRTRLITNIMRASFEGFLLVLLAGGPCRSFTLEDWSIIQEDFQFLMDLFWSNGDGLPIDLIGKHSTIVKGVLPLFSSDTGSLVEKFKSLMIDGNGSSTKSRLALPPTTDQWGPIEPNTILRVLCHRDDKAATTFLKKNYNLPKKL</sequence>
<dbReference type="STRING" id="59895.A0A103YM25"/>
<evidence type="ECO:0000259" key="2">
    <source>
        <dbReference type="PROSITE" id="PS51258"/>
    </source>
</evidence>
<dbReference type="Gramene" id="KVI11564">
    <property type="protein sequence ID" value="KVI11564"/>
    <property type="gene ID" value="Ccrd_010024"/>
</dbReference>
<name>A0A103YM25_CYNCS</name>
<feature type="region of interest" description="Disordered" evidence="1">
    <location>
        <begin position="87"/>
        <end position="108"/>
    </location>
</feature>
<protein>
    <submittedName>
        <fullName evidence="4">Mammalian uncoordinated homology 13, domain 2</fullName>
    </submittedName>
</protein>
<dbReference type="PANTHER" id="PTHR31280">
    <property type="entry name" value="PROTEIN UNC-13 HOMOLOG"/>
    <property type="match status" value="1"/>
</dbReference>
<evidence type="ECO:0000259" key="3">
    <source>
        <dbReference type="PROSITE" id="PS51259"/>
    </source>
</evidence>
<feature type="compositionally biased region" description="Basic residues" evidence="1">
    <location>
        <begin position="124"/>
        <end position="133"/>
    </location>
</feature>
<evidence type="ECO:0000313" key="4">
    <source>
        <dbReference type="EMBL" id="KVI11564.1"/>
    </source>
</evidence>
<dbReference type="EMBL" id="LEKV01000081">
    <property type="protein sequence ID" value="KVI11564.1"/>
    <property type="molecule type" value="Genomic_DNA"/>
</dbReference>
<keyword evidence="5" id="KW-1185">Reference proteome</keyword>
<feature type="compositionally biased region" description="Low complexity" evidence="1">
    <location>
        <begin position="93"/>
        <end position="108"/>
    </location>
</feature>
<dbReference type="InterPro" id="IPR057984">
    <property type="entry name" value="PATROL1_C"/>
</dbReference>
<reference evidence="4 5" key="1">
    <citation type="journal article" date="2016" name="Sci. Rep.">
        <title>The genome sequence of the outbreeding globe artichoke constructed de novo incorporating a phase-aware low-pass sequencing strategy of F1 progeny.</title>
        <authorList>
            <person name="Scaglione D."/>
            <person name="Reyes-Chin-Wo S."/>
            <person name="Acquadro A."/>
            <person name="Froenicke L."/>
            <person name="Portis E."/>
            <person name="Beitel C."/>
            <person name="Tirone M."/>
            <person name="Mauro R."/>
            <person name="Lo Monaco A."/>
            <person name="Mauromicale G."/>
            <person name="Faccioli P."/>
            <person name="Cattivelli L."/>
            <person name="Rieseberg L."/>
            <person name="Michelmore R."/>
            <person name="Lanteri S."/>
        </authorList>
    </citation>
    <scope>NUCLEOTIDE SEQUENCE [LARGE SCALE GENOMIC DNA]</scope>
    <source>
        <strain evidence="4">2C</strain>
    </source>
</reference>
<evidence type="ECO:0000256" key="1">
    <source>
        <dbReference type="SAM" id="MobiDB-lite"/>
    </source>
</evidence>
<proteinExistence type="predicted"/>
<dbReference type="InterPro" id="IPR008528">
    <property type="entry name" value="unc-13_homologue"/>
</dbReference>